<evidence type="ECO:0000256" key="7">
    <source>
        <dbReference type="ARBA" id="ARBA00023303"/>
    </source>
</evidence>
<keyword evidence="2" id="KW-0813">Transport</keyword>
<evidence type="ECO:0000259" key="9">
    <source>
        <dbReference type="Pfam" id="PF18139"/>
    </source>
</evidence>
<evidence type="ECO:0000256" key="3">
    <source>
        <dbReference type="ARBA" id="ARBA00022692"/>
    </source>
</evidence>
<dbReference type="GO" id="GO:0005227">
    <property type="term" value="F:calcium-activated cation channel activity"/>
    <property type="evidence" value="ECO:0007669"/>
    <property type="project" value="TreeGrafter"/>
</dbReference>
<sequence>MKLNRISEKCKRLQQTRSNGFLCSSNGGYCQCGGVRDAHDSVATVDFFGAAIVTQWDSRQHSSESPTDAFGELEFAGAGRRHSNFLRLSCDTPPQIVYTLMTAHWNLPSPNLVVSVVGGEGHEKIKTWVRDVLRNGLVRAAQSTGAWILTGGLREGVARCVGEAVRDHGAAAPALCHKKVIAVGLAPWGLVHNRQQLVNAQGSFPARYYVQNTSRDSCCLDNNCQAFLLVDDGSIGRRGGETAFRASLEDYISHQRTGIWGEMFEVSVVLQLRTVQRLLINATPWLVLAGSGPAADLINELLVDLPPSPQPCLPPVEGEAAEGPSPELRDRVREKVRRQFPSEAKAEAELDRLVDSVTSKRVSSEASECTEELKLAVAWNRVDIAKTELFNGDIQWKYDDLEDSMTDALVNDKPQFVRLFCENGLNILDYLTYQRLESLYRSLADSSLAYILLQRRLNERQNLAGSPPNPDGPGSPLKSPLSALTGPASATELSLYELLLGECHYQNQRCSSPWEALFIWAVLQNRSEMAVYFWEMVSESVLSALGGCKMLRELSKLESETENKLAMKELAQKFENLAQDVFGECYQNSESRSFTLLIRKSPVWGGATCLQMATAADARLFFSHDGVQVQVFFYRCSGT</sequence>
<evidence type="ECO:0000256" key="6">
    <source>
        <dbReference type="ARBA" id="ARBA00023136"/>
    </source>
</evidence>
<reference evidence="11" key="2">
    <citation type="submission" date="2025-08" db="UniProtKB">
        <authorList>
            <consortium name="Ensembl"/>
        </authorList>
    </citation>
    <scope>IDENTIFICATION</scope>
</reference>
<dbReference type="Pfam" id="PF18139">
    <property type="entry name" value="LSDAT_euk"/>
    <property type="match status" value="1"/>
</dbReference>
<dbReference type="OMA" id="RDPCFLA"/>
<evidence type="ECO:0000256" key="2">
    <source>
        <dbReference type="ARBA" id="ARBA00022448"/>
    </source>
</evidence>
<dbReference type="Pfam" id="PF25508">
    <property type="entry name" value="TRPM2"/>
    <property type="match status" value="2"/>
</dbReference>
<evidence type="ECO:0000313" key="11">
    <source>
        <dbReference type="Ensembl" id="ENSAPEP00000008262.1"/>
    </source>
</evidence>
<dbReference type="PANTHER" id="PTHR13800:SF6">
    <property type="entry name" value="TRANSIENT RECEPTOR POTENTIAL CATION CHANNEL SUBFAMILY M MEMBER 4"/>
    <property type="match status" value="1"/>
</dbReference>
<dbReference type="STRING" id="161767.ENSAPEP00000008262"/>
<evidence type="ECO:0000259" key="10">
    <source>
        <dbReference type="Pfam" id="PF25508"/>
    </source>
</evidence>
<dbReference type="PANTHER" id="PTHR13800">
    <property type="entry name" value="TRANSIENT RECEPTOR POTENTIAL CATION CHANNEL, SUBFAMILY M, MEMBER 6"/>
    <property type="match status" value="1"/>
</dbReference>
<keyword evidence="6" id="KW-0472">Membrane</keyword>
<evidence type="ECO:0000256" key="4">
    <source>
        <dbReference type="ARBA" id="ARBA00022989"/>
    </source>
</evidence>
<keyword evidence="4" id="KW-1133">Transmembrane helix</keyword>
<dbReference type="GeneTree" id="ENSGT00940000158693"/>
<dbReference type="GO" id="GO:0005886">
    <property type="term" value="C:plasma membrane"/>
    <property type="evidence" value="ECO:0007669"/>
    <property type="project" value="TreeGrafter"/>
</dbReference>
<keyword evidence="5" id="KW-0406">Ion transport</keyword>
<proteinExistence type="predicted"/>
<keyword evidence="12" id="KW-1185">Reference proteome</keyword>
<feature type="domain" description="TRPM-like" evidence="10">
    <location>
        <begin position="495"/>
        <end position="624"/>
    </location>
</feature>
<accession>A0A3P8S860</accession>
<evidence type="ECO:0000256" key="8">
    <source>
        <dbReference type="SAM" id="MobiDB-lite"/>
    </source>
</evidence>
<reference evidence="11" key="3">
    <citation type="submission" date="2025-09" db="UniProtKB">
        <authorList>
            <consortium name="Ensembl"/>
        </authorList>
    </citation>
    <scope>IDENTIFICATION</scope>
</reference>
<protein>
    <submittedName>
        <fullName evidence="11">Transient receptor potential cation channel, subfamily M, member 4a</fullName>
    </submittedName>
</protein>
<dbReference type="Proteomes" id="UP000265080">
    <property type="component" value="Chromosome 14"/>
</dbReference>
<name>A0A3P8S860_AMPPE</name>
<reference evidence="11 12" key="1">
    <citation type="submission" date="2018-03" db="EMBL/GenBank/DDBJ databases">
        <title>Finding Nemo's genes: A chromosome-scale reference assembly of the genome of the orange clownfish Amphiprion percula.</title>
        <authorList>
            <person name="Lehmann R."/>
        </authorList>
    </citation>
    <scope>NUCLEOTIDE SEQUENCE</scope>
</reference>
<dbReference type="Ensembl" id="ENSAPET00000008501.1">
    <property type="protein sequence ID" value="ENSAPEP00000008262.1"/>
    <property type="gene ID" value="ENSAPEG00000005943.1"/>
</dbReference>
<keyword evidence="7" id="KW-0407">Ion channel</keyword>
<evidence type="ECO:0000313" key="12">
    <source>
        <dbReference type="Proteomes" id="UP000265080"/>
    </source>
</evidence>
<dbReference type="GO" id="GO:0099604">
    <property type="term" value="F:ligand-gated calcium channel activity"/>
    <property type="evidence" value="ECO:0007669"/>
    <property type="project" value="TreeGrafter"/>
</dbReference>
<dbReference type="InterPro" id="IPR050927">
    <property type="entry name" value="TRPM"/>
</dbReference>
<dbReference type="AlphaFoldDB" id="A0A3P8S860"/>
<organism evidence="11 12">
    <name type="scientific">Amphiprion percula</name>
    <name type="common">Orange clownfish</name>
    <name type="synonym">Lutjanus percula</name>
    <dbReference type="NCBI Taxonomy" id="161767"/>
    <lineage>
        <taxon>Eukaryota</taxon>
        <taxon>Metazoa</taxon>
        <taxon>Chordata</taxon>
        <taxon>Craniata</taxon>
        <taxon>Vertebrata</taxon>
        <taxon>Euteleostomi</taxon>
        <taxon>Actinopterygii</taxon>
        <taxon>Neopterygii</taxon>
        <taxon>Teleostei</taxon>
        <taxon>Neoteleostei</taxon>
        <taxon>Acanthomorphata</taxon>
        <taxon>Ovalentaria</taxon>
        <taxon>Pomacentridae</taxon>
        <taxon>Amphiprion</taxon>
    </lineage>
</organism>
<evidence type="ECO:0000256" key="5">
    <source>
        <dbReference type="ARBA" id="ARBA00023065"/>
    </source>
</evidence>
<evidence type="ECO:0000256" key="1">
    <source>
        <dbReference type="ARBA" id="ARBA00004141"/>
    </source>
</evidence>
<keyword evidence="3" id="KW-0812">Transmembrane</keyword>
<dbReference type="InterPro" id="IPR057366">
    <property type="entry name" value="TRPM-like"/>
</dbReference>
<comment type="subcellular location">
    <subcellularLocation>
        <location evidence="1">Membrane</location>
        <topology evidence="1">Multi-pass membrane protein</topology>
    </subcellularLocation>
</comment>
<dbReference type="InterPro" id="IPR041491">
    <property type="entry name" value="TRPM_SLOG"/>
</dbReference>
<feature type="domain" description="TRPM SLOG" evidence="9">
    <location>
        <begin position="84"/>
        <end position="298"/>
    </location>
</feature>
<feature type="region of interest" description="Disordered" evidence="8">
    <location>
        <begin position="462"/>
        <end position="485"/>
    </location>
</feature>
<feature type="domain" description="TRPM-like" evidence="10">
    <location>
        <begin position="388"/>
        <end position="462"/>
    </location>
</feature>